<evidence type="ECO:0000313" key="3">
    <source>
        <dbReference type="Proteomes" id="UP001558652"/>
    </source>
</evidence>
<accession>A0ABD0YPR4</accession>
<protein>
    <submittedName>
        <fullName evidence="2">Uncharacterized protein</fullName>
    </submittedName>
</protein>
<reference evidence="2 3" key="1">
    <citation type="submission" date="2024-07" db="EMBL/GenBank/DDBJ databases">
        <title>Chromosome-level genome assembly of the water stick insect Ranatra chinensis (Heteroptera: Nepidae).</title>
        <authorList>
            <person name="Liu X."/>
        </authorList>
    </citation>
    <scope>NUCLEOTIDE SEQUENCE [LARGE SCALE GENOMIC DNA]</scope>
    <source>
        <strain evidence="2">Cailab_2021Rc</strain>
        <tissue evidence="2">Muscle</tissue>
    </source>
</reference>
<feature type="region of interest" description="Disordered" evidence="1">
    <location>
        <begin position="55"/>
        <end position="79"/>
    </location>
</feature>
<dbReference type="EMBL" id="JBFDAA010000004">
    <property type="protein sequence ID" value="KAL1137890.1"/>
    <property type="molecule type" value="Genomic_DNA"/>
</dbReference>
<proteinExistence type="predicted"/>
<comment type="caution">
    <text evidence="2">The sequence shown here is derived from an EMBL/GenBank/DDBJ whole genome shotgun (WGS) entry which is preliminary data.</text>
</comment>
<sequence>MAPKRRNMFHKNKKQETTEKEASGGTIVRPQPEYQCSAARCRYYVYLLFVRVTDSTSPGQLRSSRGPVERGGGRAQTTNWRPRQTYYGTTDYTQTCNRHHSLRPDPEVLGGKGPPHT</sequence>
<organism evidence="2 3">
    <name type="scientific">Ranatra chinensis</name>
    <dbReference type="NCBI Taxonomy" id="642074"/>
    <lineage>
        <taxon>Eukaryota</taxon>
        <taxon>Metazoa</taxon>
        <taxon>Ecdysozoa</taxon>
        <taxon>Arthropoda</taxon>
        <taxon>Hexapoda</taxon>
        <taxon>Insecta</taxon>
        <taxon>Pterygota</taxon>
        <taxon>Neoptera</taxon>
        <taxon>Paraneoptera</taxon>
        <taxon>Hemiptera</taxon>
        <taxon>Heteroptera</taxon>
        <taxon>Panheteroptera</taxon>
        <taxon>Nepomorpha</taxon>
        <taxon>Nepidae</taxon>
        <taxon>Ranatrinae</taxon>
        <taxon>Ranatra</taxon>
    </lineage>
</organism>
<gene>
    <name evidence="2" type="ORF">AAG570_009586</name>
</gene>
<dbReference type="AlphaFoldDB" id="A0ABD0YPR4"/>
<evidence type="ECO:0000256" key="1">
    <source>
        <dbReference type="SAM" id="MobiDB-lite"/>
    </source>
</evidence>
<name>A0ABD0YPR4_9HEMI</name>
<keyword evidence="3" id="KW-1185">Reference proteome</keyword>
<evidence type="ECO:0000313" key="2">
    <source>
        <dbReference type="EMBL" id="KAL1137890.1"/>
    </source>
</evidence>
<feature type="region of interest" description="Disordered" evidence="1">
    <location>
        <begin position="95"/>
        <end position="117"/>
    </location>
</feature>
<feature type="region of interest" description="Disordered" evidence="1">
    <location>
        <begin position="1"/>
        <end position="26"/>
    </location>
</feature>
<dbReference type="Proteomes" id="UP001558652">
    <property type="component" value="Unassembled WGS sequence"/>
</dbReference>
<feature type="compositionally biased region" description="Basic residues" evidence="1">
    <location>
        <begin position="1"/>
        <end position="13"/>
    </location>
</feature>